<protein>
    <submittedName>
        <fullName evidence="2">Uncharacterized protein</fullName>
    </submittedName>
</protein>
<sequence length="273" mass="30262">MPPPARDLSKAQPMSISQLCQQDYESHLQASTHDLVHDRLDLHSGDDLDLHYRNNGNGFHQHNGRSVYNQGSDLDEDDYEEYSNRGREPMDERADSAEQLAAEVLGDMVNANRASDAVDAATNDAAFVAPANPFMSRMSSLPLVNSALKAYESGKQNSKVMKYGAEMVESSVKSLSKPVFDKLEPKLGQLDDFARQQLDKVYSKQDIQPFPSPVDSARSSNDILPHDTYFAHRSRGDSIDSTSSAASSRPSFDILRTRNPRHDDATLRSRSGS</sequence>
<feature type="compositionally biased region" description="Polar residues" evidence="1">
    <location>
        <begin position="57"/>
        <end position="72"/>
    </location>
</feature>
<dbReference type="GO" id="GO:0030968">
    <property type="term" value="P:endoplasmic reticulum unfolded protein response"/>
    <property type="evidence" value="ECO:0007669"/>
    <property type="project" value="TreeGrafter"/>
</dbReference>
<feature type="region of interest" description="Disordered" evidence="1">
    <location>
        <begin position="204"/>
        <end position="273"/>
    </location>
</feature>
<dbReference type="AlphaFoldDB" id="A0A9P6LV22"/>
<dbReference type="InterPro" id="IPR013927">
    <property type="entry name" value="TF_Opi1_Ccg-8"/>
</dbReference>
<comment type="caution">
    <text evidence="2">The sequence shown here is derived from an EMBL/GenBank/DDBJ whole genome shotgun (WGS) entry which is preliminary data.</text>
</comment>
<proteinExistence type="predicted"/>
<evidence type="ECO:0000313" key="2">
    <source>
        <dbReference type="EMBL" id="KAF9943914.1"/>
    </source>
</evidence>
<name>A0A9P6LV22_MORAP</name>
<gene>
    <name evidence="2" type="ORF">BGZ70_005258</name>
</gene>
<dbReference type="PANTHER" id="PTHR38406">
    <property type="entry name" value="TRANSCRIPTIONAL REPRESSOR OPI1"/>
    <property type="match status" value="1"/>
</dbReference>
<dbReference type="OrthoDB" id="2441642at2759"/>
<dbReference type="GO" id="GO:0006357">
    <property type="term" value="P:regulation of transcription by RNA polymerase II"/>
    <property type="evidence" value="ECO:0007669"/>
    <property type="project" value="TreeGrafter"/>
</dbReference>
<feature type="non-terminal residue" evidence="2">
    <location>
        <position position="1"/>
    </location>
</feature>
<dbReference type="GO" id="GO:0008654">
    <property type="term" value="P:phospholipid biosynthetic process"/>
    <property type="evidence" value="ECO:0007669"/>
    <property type="project" value="TreeGrafter"/>
</dbReference>
<dbReference type="GO" id="GO:0003714">
    <property type="term" value="F:transcription corepressor activity"/>
    <property type="evidence" value="ECO:0007669"/>
    <property type="project" value="InterPro"/>
</dbReference>
<dbReference type="PANTHER" id="PTHR38406:SF1">
    <property type="entry name" value="TRANSCRIPTIONAL REPRESSOR OPI1"/>
    <property type="match status" value="1"/>
</dbReference>
<dbReference type="Pfam" id="PF08618">
    <property type="entry name" value="Opi1"/>
    <property type="match status" value="1"/>
</dbReference>
<evidence type="ECO:0000313" key="3">
    <source>
        <dbReference type="Proteomes" id="UP000738359"/>
    </source>
</evidence>
<accession>A0A9P6LV22</accession>
<evidence type="ECO:0000256" key="1">
    <source>
        <dbReference type="SAM" id="MobiDB-lite"/>
    </source>
</evidence>
<feature type="compositionally biased region" description="Basic and acidic residues" evidence="1">
    <location>
        <begin position="82"/>
        <end position="92"/>
    </location>
</feature>
<feature type="compositionally biased region" description="Low complexity" evidence="1">
    <location>
        <begin position="239"/>
        <end position="251"/>
    </location>
</feature>
<dbReference type="GO" id="GO:0005634">
    <property type="term" value="C:nucleus"/>
    <property type="evidence" value="ECO:0007669"/>
    <property type="project" value="TreeGrafter"/>
</dbReference>
<dbReference type="EMBL" id="JAAAHY010002789">
    <property type="protein sequence ID" value="KAF9943914.1"/>
    <property type="molecule type" value="Genomic_DNA"/>
</dbReference>
<dbReference type="Proteomes" id="UP000738359">
    <property type="component" value="Unassembled WGS sequence"/>
</dbReference>
<organism evidence="2 3">
    <name type="scientific">Mortierella alpina</name>
    <name type="common">Oleaginous fungus</name>
    <name type="synonym">Mortierella renispora</name>
    <dbReference type="NCBI Taxonomy" id="64518"/>
    <lineage>
        <taxon>Eukaryota</taxon>
        <taxon>Fungi</taxon>
        <taxon>Fungi incertae sedis</taxon>
        <taxon>Mucoromycota</taxon>
        <taxon>Mortierellomycotina</taxon>
        <taxon>Mortierellomycetes</taxon>
        <taxon>Mortierellales</taxon>
        <taxon>Mortierellaceae</taxon>
        <taxon>Mortierella</taxon>
    </lineage>
</organism>
<dbReference type="GO" id="GO:0005783">
    <property type="term" value="C:endoplasmic reticulum"/>
    <property type="evidence" value="ECO:0007669"/>
    <property type="project" value="TreeGrafter"/>
</dbReference>
<keyword evidence="3" id="KW-1185">Reference proteome</keyword>
<reference evidence="2" key="1">
    <citation type="journal article" date="2020" name="Fungal Divers.">
        <title>Resolving the Mortierellaceae phylogeny through synthesis of multi-gene phylogenetics and phylogenomics.</title>
        <authorList>
            <person name="Vandepol N."/>
            <person name="Liber J."/>
            <person name="Desiro A."/>
            <person name="Na H."/>
            <person name="Kennedy M."/>
            <person name="Barry K."/>
            <person name="Grigoriev I.V."/>
            <person name="Miller A.N."/>
            <person name="O'Donnell K."/>
            <person name="Stajich J.E."/>
            <person name="Bonito G."/>
        </authorList>
    </citation>
    <scope>NUCLEOTIDE SEQUENCE</scope>
    <source>
        <strain evidence="2">CK1249</strain>
    </source>
</reference>
<feature type="region of interest" description="Disordered" evidence="1">
    <location>
        <begin position="57"/>
        <end position="92"/>
    </location>
</feature>